<dbReference type="InterPro" id="IPR022775">
    <property type="entry name" value="AP_mu_sigma_su"/>
</dbReference>
<dbReference type="SUPFAM" id="SSF49447">
    <property type="entry name" value="Second domain of Mu2 adaptin subunit (ap50) of ap2 adaptor"/>
    <property type="match status" value="1"/>
</dbReference>
<dbReference type="Pfam" id="PF00928">
    <property type="entry name" value="Adap_comp_sub"/>
    <property type="match status" value="1"/>
</dbReference>
<dbReference type="GO" id="GO:0006886">
    <property type="term" value="P:intracellular protein transport"/>
    <property type="evidence" value="ECO:0007669"/>
    <property type="project" value="UniProtKB-UniRule"/>
</dbReference>
<dbReference type="VEuPathDB" id="TrichDB:TRFO_20065"/>
<keyword evidence="3 5" id="KW-0653">Protein transport</keyword>
<evidence type="ECO:0000313" key="8">
    <source>
        <dbReference type="Proteomes" id="UP000179807"/>
    </source>
</evidence>
<dbReference type="InterPro" id="IPR028565">
    <property type="entry name" value="MHD"/>
</dbReference>
<gene>
    <name evidence="7" type="ORF">TRFO_20065</name>
</gene>
<feature type="domain" description="MHD" evidence="6">
    <location>
        <begin position="173"/>
        <end position="433"/>
    </location>
</feature>
<evidence type="ECO:0000256" key="4">
    <source>
        <dbReference type="ARBA" id="ARBA00023136"/>
    </source>
</evidence>
<dbReference type="GO" id="GO:0012505">
    <property type="term" value="C:endomembrane system"/>
    <property type="evidence" value="ECO:0007669"/>
    <property type="project" value="UniProtKB-SubCell"/>
</dbReference>
<dbReference type="GO" id="GO:0030131">
    <property type="term" value="C:clathrin adaptor complex"/>
    <property type="evidence" value="ECO:0007669"/>
    <property type="project" value="UniProtKB-UniRule"/>
</dbReference>
<keyword evidence="8" id="KW-1185">Reference proteome</keyword>
<dbReference type="InterPro" id="IPR011012">
    <property type="entry name" value="Longin-like_dom_sf"/>
</dbReference>
<dbReference type="Gene3D" id="2.60.40.1170">
    <property type="entry name" value="Mu homology domain, subdomain B"/>
    <property type="match status" value="2"/>
</dbReference>
<evidence type="ECO:0000259" key="6">
    <source>
        <dbReference type="PROSITE" id="PS51072"/>
    </source>
</evidence>
<dbReference type="AlphaFoldDB" id="A0A1J4KLA5"/>
<evidence type="ECO:0000256" key="2">
    <source>
        <dbReference type="ARBA" id="ARBA00022448"/>
    </source>
</evidence>
<evidence type="ECO:0000256" key="5">
    <source>
        <dbReference type="PIRNR" id="PIRNR005992"/>
    </source>
</evidence>
<dbReference type="PRINTS" id="PR00314">
    <property type="entry name" value="CLATHRINADPT"/>
</dbReference>
<evidence type="ECO:0000313" key="7">
    <source>
        <dbReference type="EMBL" id="OHT10572.1"/>
    </source>
</evidence>
<dbReference type="SUPFAM" id="SSF64356">
    <property type="entry name" value="SNARE-like"/>
    <property type="match status" value="1"/>
</dbReference>
<dbReference type="GO" id="GO:0016192">
    <property type="term" value="P:vesicle-mediated transport"/>
    <property type="evidence" value="ECO:0007669"/>
    <property type="project" value="InterPro"/>
</dbReference>
<accession>A0A1J4KLA5</accession>
<name>A0A1J4KLA5_9EUKA</name>
<dbReference type="GeneID" id="94835880"/>
<dbReference type="Pfam" id="PF01217">
    <property type="entry name" value="Clat_adaptor_s"/>
    <property type="match status" value="1"/>
</dbReference>
<reference evidence="7" key="1">
    <citation type="submission" date="2016-10" db="EMBL/GenBank/DDBJ databases">
        <authorList>
            <person name="Benchimol M."/>
            <person name="Almeida L.G."/>
            <person name="Vasconcelos A.T."/>
            <person name="Perreira-Neves A."/>
            <person name="Rosa I.A."/>
            <person name="Tasca T."/>
            <person name="Bogo M.R."/>
            <person name="de Souza W."/>
        </authorList>
    </citation>
    <scope>NUCLEOTIDE SEQUENCE [LARGE SCALE GENOMIC DNA]</scope>
    <source>
        <strain evidence="7">K</strain>
    </source>
</reference>
<comment type="similarity">
    <text evidence="5">Belongs to the adaptor complexes medium subunit family.</text>
</comment>
<keyword evidence="4" id="KW-0472">Membrane</keyword>
<dbReference type="RefSeq" id="XP_068363708.1">
    <property type="nucleotide sequence ID" value="XM_068501176.1"/>
</dbReference>
<evidence type="ECO:0000256" key="3">
    <source>
        <dbReference type="ARBA" id="ARBA00022927"/>
    </source>
</evidence>
<dbReference type="InterPro" id="IPR050431">
    <property type="entry name" value="Adaptor_comp_med_subunit"/>
</dbReference>
<keyword evidence="2 5" id="KW-0813">Transport</keyword>
<proteinExistence type="inferred from homology"/>
<protein>
    <submittedName>
        <fullName evidence="7">Adaptor complexes medium subunit family protein</fullName>
    </submittedName>
</protein>
<dbReference type="Proteomes" id="UP000179807">
    <property type="component" value="Unassembled WGS sequence"/>
</dbReference>
<dbReference type="PROSITE" id="PS51072">
    <property type="entry name" value="MHD"/>
    <property type="match status" value="1"/>
</dbReference>
<evidence type="ECO:0000256" key="1">
    <source>
        <dbReference type="ARBA" id="ARBA00004308"/>
    </source>
</evidence>
<dbReference type="Gene3D" id="3.30.450.60">
    <property type="match status" value="1"/>
</dbReference>
<organism evidence="7 8">
    <name type="scientific">Tritrichomonas foetus</name>
    <dbReference type="NCBI Taxonomy" id="1144522"/>
    <lineage>
        <taxon>Eukaryota</taxon>
        <taxon>Metamonada</taxon>
        <taxon>Parabasalia</taxon>
        <taxon>Tritrichomonadida</taxon>
        <taxon>Tritrichomonadidae</taxon>
        <taxon>Tritrichomonas</taxon>
    </lineage>
</organism>
<dbReference type="InterPro" id="IPR001392">
    <property type="entry name" value="Clathrin_mu"/>
</dbReference>
<comment type="caution">
    <text evidence="7">The sequence shown here is derived from an EMBL/GenBank/DDBJ whole genome shotgun (WGS) entry which is preliminary data.</text>
</comment>
<dbReference type="PIRSF" id="PIRSF005992">
    <property type="entry name" value="Clathrin_mu"/>
    <property type="match status" value="1"/>
</dbReference>
<dbReference type="EMBL" id="MLAK01000607">
    <property type="protein sequence ID" value="OHT10572.1"/>
    <property type="molecule type" value="Genomic_DNA"/>
</dbReference>
<dbReference type="PANTHER" id="PTHR10529">
    <property type="entry name" value="AP COMPLEX SUBUNIT MU"/>
    <property type="match status" value="1"/>
</dbReference>
<dbReference type="InterPro" id="IPR036168">
    <property type="entry name" value="AP2_Mu_C_sf"/>
</dbReference>
<comment type="subcellular location">
    <subcellularLocation>
        <location evidence="1">Endomembrane system</location>
    </subcellularLocation>
</comment>
<sequence>MGIIKYFFSINSRGSPIVIRAFLAEPTQDVIETFYNAVTQDPPPPPVFRNDNYNFVYIMKSQLYFVIVTEEIMAPSLLLELLNRIHTIIGDYAGRCTELTMQQNLAMTYEIVDEVLSFGCPQATDSANLLHLVHNTVNYKHDLLRNIDFLNVFSGAEYERPLAVTNEQRAKFNNEVFFILNERVEMSLTANNQAIRTTITGVGTIKSYLDGLPSVLIQLDPQMTVKTRSIPQNLQLTYDDIVFAPFVQNQSFDGDRSITFAPPQGESTIFSYRCSRPVNPLITLTPVFENKQAKVAVVRVSIQANYPVEEYASDVKVIFQCPVEISNASCELPPSVADSQSSEFHSKERQVVWCIKKFVGLQEFSARFRFIFDHGIPCAVENLLGPISLEFTHIGHLISGMTIKNYVVSTSGTQTQPKRWLKETTTAACYTFSFV</sequence>
<dbReference type="OrthoDB" id="10259133at2759"/>